<keyword evidence="1" id="KW-0472">Membrane</keyword>
<keyword evidence="1" id="KW-1133">Transmembrane helix</keyword>
<evidence type="ECO:0000313" key="3">
    <source>
        <dbReference type="Proteomes" id="UP000236161"/>
    </source>
</evidence>
<proteinExistence type="predicted"/>
<organism evidence="2 3">
    <name type="scientific">Apostasia shenzhenica</name>
    <dbReference type="NCBI Taxonomy" id="1088818"/>
    <lineage>
        <taxon>Eukaryota</taxon>
        <taxon>Viridiplantae</taxon>
        <taxon>Streptophyta</taxon>
        <taxon>Embryophyta</taxon>
        <taxon>Tracheophyta</taxon>
        <taxon>Spermatophyta</taxon>
        <taxon>Magnoliopsida</taxon>
        <taxon>Liliopsida</taxon>
        <taxon>Asparagales</taxon>
        <taxon>Orchidaceae</taxon>
        <taxon>Apostasioideae</taxon>
        <taxon>Apostasia</taxon>
    </lineage>
</organism>
<sequence length="68" mass="7425">MGFRVSGLSLQACGFWLRAWTFKFQGLGFGLGLWASGLGLRAYIFRLTSSGLGLYASCFGLHPLAFML</sequence>
<protein>
    <submittedName>
        <fullName evidence="2">Uncharacterized protein</fullName>
    </submittedName>
</protein>
<name>A0A2I0BB35_9ASPA</name>
<dbReference type="EMBL" id="KZ451899">
    <property type="protein sequence ID" value="PKA64981.1"/>
    <property type="molecule type" value="Genomic_DNA"/>
</dbReference>
<accession>A0A2I0BB35</accession>
<dbReference type="AlphaFoldDB" id="A0A2I0BB35"/>
<gene>
    <name evidence="2" type="ORF">AXF42_Ash011583</name>
</gene>
<reference evidence="2 3" key="1">
    <citation type="journal article" date="2017" name="Nature">
        <title>The Apostasia genome and the evolution of orchids.</title>
        <authorList>
            <person name="Zhang G.Q."/>
            <person name="Liu K.W."/>
            <person name="Li Z."/>
            <person name="Lohaus R."/>
            <person name="Hsiao Y.Y."/>
            <person name="Niu S.C."/>
            <person name="Wang J.Y."/>
            <person name="Lin Y.C."/>
            <person name="Xu Q."/>
            <person name="Chen L.J."/>
            <person name="Yoshida K."/>
            <person name="Fujiwara S."/>
            <person name="Wang Z.W."/>
            <person name="Zhang Y.Q."/>
            <person name="Mitsuda N."/>
            <person name="Wang M."/>
            <person name="Liu G.H."/>
            <person name="Pecoraro L."/>
            <person name="Huang H.X."/>
            <person name="Xiao X.J."/>
            <person name="Lin M."/>
            <person name="Wu X.Y."/>
            <person name="Wu W.L."/>
            <person name="Chen Y.Y."/>
            <person name="Chang S.B."/>
            <person name="Sakamoto S."/>
            <person name="Ohme-Takagi M."/>
            <person name="Yagi M."/>
            <person name="Zeng S.J."/>
            <person name="Shen C.Y."/>
            <person name="Yeh C.M."/>
            <person name="Luo Y.B."/>
            <person name="Tsai W.C."/>
            <person name="Van de Peer Y."/>
            <person name="Liu Z.J."/>
        </authorList>
    </citation>
    <scope>NUCLEOTIDE SEQUENCE [LARGE SCALE GENOMIC DNA]</scope>
    <source>
        <strain evidence="3">cv. Shenzhen</strain>
        <tissue evidence="2">Stem</tissue>
    </source>
</reference>
<evidence type="ECO:0000313" key="2">
    <source>
        <dbReference type="EMBL" id="PKA64981.1"/>
    </source>
</evidence>
<keyword evidence="1" id="KW-0812">Transmembrane</keyword>
<dbReference type="Proteomes" id="UP000236161">
    <property type="component" value="Unassembled WGS sequence"/>
</dbReference>
<evidence type="ECO:0000256" key="1">
    <source>
        <dbReference type="SAM" id="Phobius"/>
    </source>
</evidence>
<keyword evidence="3" id="KW-1185">Reference proteome</keyword>
<feature type="transmembrane region" description="Helical" evidence="1">
    <location>
        <begin position="43"/>
        <end position="66"/>
    </location>
</feature>